<dbReference type="Proteomes" id="UP000010290">
    <property type="component" value="Chromosome"/>
</dbReference>
<sequence length="365" mass="41668">MSLLILKTRPQIVIPELAVRLGLNEALLLQQVQYWLSETTSGVDHNGRRWVYNTIEEWREQFPYLSESTIKRGFNNLKKLGVLNIEQINKRTHDRTNYYSINYEHALLADEVKLNSSNGSAEASRIGQIDPIEQRKMNRSNRAKVTSSNGSNCPDLTESTTENTSEITTENKSSSLQNSGESRNGSAGGSIKINPEAVIHSPNGQLWGTQRDLDCAKHMFEKIKIINPTAKEPNYADWANDIRLMRDIDGRTHEQIWHLFRWANQDSFWYKNILSPRKLREKFDDLTVKSQEPANQGVKVDPVERESAFTRIICSHSKPQNRTEEIAAKLAGNAGIRRMNEFMGRKTWISIWQKAAEQAAKEVSA</sequence>
<proteinExistence type="predicted"/>
<evidence type="ECO:0000313" key="3">
    <source>
        <dbReference type="EMBL" id="EKT55544.1"/>
    </source>
</evidence>
<dbReference type="AlphaFoldDB" id="K8W4U9"/>
<dbReference type="HOGENOM" id="CLU_047944_0_0_6"/>
<feature type="compositionally biased region" description="Polar residues" evidence="1">
    <location>
        <begin position="176"/>
        <end position="185"/>
    </location>
</feature>
<evidence type="ECO:0000256" key="1">
    <source>
        <dbReference type="SAM" id="MobiDB-lite"/>
    </source>
</evidence>
<comment type="caution">
    <text evidence="3">The sequence shown here is derived from an EMBL/GenBank/DDBJ whole genome shotgun (WGS) entry which is preliminary data.</text>
</comment>
<organism evidence="3 4">
    <name type="scientific">Providencia sneebia DSM 19967</name>
    <dbReference type="NCBI Taxonomy" id="1141660"/>
    <lineage>
        <taxon>Bacteria</taxon>
        <taxon>Pseudomonadati</taxon>
        <taxon>Pseudomonadota</taxon>
        <taxon>Gammaproteobacteria</taxon>
        <taxon>Enterobacterales</taxon>
        <taxon>Morganellaceae</taxon>
        <taxon>Providencia</taxon>
    </lineage>
</organism>
<dbReference type="EMBL" id="AKKN01000010">
    <property type="protein sequence ID" value="EKT55488.1"/>
    <property type="molecule type" value="Genomic_DNA"/>
</dbReference>
<accession>K8W4U9</accession>
<dbReference type="RefSeq" id="WP_008915986.1">
    <property type="nucleotide sequence ID" value="NZ_CM001773.1"/>
</dbReference>
<feature type="compositionally biased region" description="Low complexity" evidence="1">
    <location>
        <begin position="157"/>
        <end position="175"/>
    </location>
</feature>
<evidence type="ECO:0000313" key="4">
    <source>
        <dbReference type="Proteomes" id="UP000010290"/>
    </source>
</evidence>
<dbReference type="PATRIC" id="fig|1141660.3.peg.2178"/>
<protein>
    <submittedName>
        <fullName evidence="3">Phage replication protein</fullName>
    </submittedName>
</protein>
<name>K8W4U9_9GAMM</name>
<dbReference type="OrthoDB" id="5675294at2"/>
<evidence type="ECO:0000313" key="2">
    <source>
        <dbReference type="EMBL" id="EKT55488.1"/>
    </source>
</evidence>
<gene>
    <name evidence="2" type="ORF">OO7_10909</name>
    <name evidence="3" type="ORF">OO7_11189</name>
</gene>
<dbReference type="EMBL" id="AKKN01000010">
    <property type="protein sequence ID" value="EKT55544.1"/>
    <property type="molecule type" value="Genomic_DNA"/>
</dbReference>
<keyword evidence="4" id="KW-1185">Reference proteome</keyword>
<feature type="compositionally biased region" description="Polar residues" evidence="1">
    <location>
        <begin position="143"/>
        <end position="154"/>
    </location>
</feature>
<reference evidence="3 4" key="1">
    <citation type="journal article" date="2012" name="BMC Genomics">
        <title>Comparative genomics of bacteria in the genus Providencia isolated from wild Drosophila melanogaster.</title>
        <authorList>
            <person name="Galac M.R."/>
            <person name="Lazzaro B.P."/>
        </authorList>
    </citation>
    <scope>NUCLEOTIDE SEQUENCE [LARGE SCALE GENOMIC DNA]</scope>
    <source>
        <strain evidence="3 4">DSM 19967</strain>
    </source>
</reference>
<feature type="region of interest" description="Disordered" evidence="1">
    <location>
        <begin position="119"/>
        <end position="193"/>
    </location>
</feature>